<reference evidence="6" key="1">
    <citation type="submission" date="2017-04" db="EMBL/GenBank/DDBJ databases">
        <authorList>
            <person name="Varghese N."/>
            <person name="Submissions S."/>
        </authorList>
    </citation>
    <scope>NUCLEOTIDE SEQUENCE [LARGE SCALE GENOMIC DNA]</scope>
    <source>
        <strain evidence="6">RKEM611</strain>
    </source>
</reference>
<dbReference type="RefSeq" id="WP_159455186.1">
    <property type="nucleotide sequence ID" value="NZ_FWZT01000004.1"/>
</dbReference>
<dbReference type="Gene3D" id="3.60.40.10">
    <property type="entry name" value="PPM-type phosphatase domain"/>
    <property type="match status" value="1"/>
</dbReference>
<sequence length="665" mass="74089">MTNALKVLLSGLAIVASSLAQGSPQEALPVSKTMDGVEMALWGRYFIDSQDLSVSAASRSPHRYTEQAASTTGHFGPKAEKNALFARYVLHNPTTEPIEVVMQHRWDTVHAIDLVIQYPGLEQRRSLSRDHSLDQRDYGYRLLHASLELLPGTTVVYAKITGADFLKGNIDLWTTRVFQDYVLQETMLMSALVSVVGVFVISFFIMWATTREVVFLWPAVVFFTFLTFNAHFSNFYLYVLDLLDIPYYDPSLFIMLSPHLCLYSVAQFTSNFYDLRHSSPKLHRLFVWVSRLMLVFWLLVGLSNSRLLNTSLILLGNLITMIPVFICAFWMVLKGYRPAYYNLGGWLLLCLGNALAVSAILGFTDKFLQSDKGLLFGSAGLATCLALALGDRINLINRDRIKILGSQQALQASLEAASLVQNRFLARDKIPGFSLASYYHTADIVGGDWYSFHERNNWGLFFIGDVTGHGLSSALMTGSVAGAIKSYMNDEHSSCEPQEFLLRLASNLNRVIIDCNSDDDAILLTMAVVMVDRVEDKAYYLNAGHPGLMLLQDQSIKPMIIPGSPMGFRKDPKFRVSQFTFSPGSVIFMYTDGLTENSSAEGQVLTTRAIGKLLSCEASIQDKAQKIKEAIQSVSEGHPAEDDCTFVLIERLDNDHSQILEISAA</sequence>
<keyword evidence="2" id="KW-0812">Transmembrane</keyword>
<dbReference type="PANTHER" id="PTHR43156">
    <property type="entry name" value="STAGE II SPORULATION PROTEIN E-RELATED"/>
    <property type="match status" value="1"/>
</dbReference>
<feature type="transmembrane region" description="Helical" evidence="2">
    <location>
        <begin position="252"/>
        <end position="273"/>
    </location>
</feature>
<proteinExistence type="predicted"/>
<feature type="transmembrane region" description="Helical" evidence="2">
    <location>
        <begin position="214"/>
        <end position="232"/>
    </location>
</feature>
<evidence type="ECO:0000313" key="5">
    <source>
        <dbReference type="EMBL" id="SMF05077.1"/>
    </source>
</evidence>
<keyword evidence="6" id="KW-1185">Reference proteome</keyword>
<dbReference type="InterPro" id="IPR011623">
    <property type="entry name" value="7TMR_DISM_rcpt_extracell_dom1"/>
</dbReference>
<dbReference type="SUPFAM" id="SSF81606">
    <property type="entry name" value="PP2C-like"/>
    <property type="match status" value="1"/>
</dbReference>
<dbReference type="Pfam" id="PF07228">
    <property type="entry name" value="SpoIIE"/>
    <property type="match status" value="1"/>
</dbReference>
<dbReference type="InterPro" id="IPR052016">
    <property type="entry name" value="Bact_Sigma-Reg"/>
</dbReference>
<dbReference type="InterPro" id="IPR001932">
    <property type="entry name" value="PPM-type_phosphatase-like_dom"/>
</dbReference>
<evidence type="ECO:0000259" key="4">
    <source>
        <dbReference type="SMART" id="SM00331"/>
    </source>
</evidence>
<feature type="transmembrane region" description="Helical" evidence="2">
    <location>
        <begin position="311"/>
        <end position="333"/>
    </location>
</feature>
<keyword evidence="3" id="KW-0732">Signal</keyword>
<dbReference type="GO" id="GO:0016791">
    <property type="term" value="F:phosphatase activity"/>
    <property type="evidence" value="ECO:0007669"/>
    <property type="project" value="TreeGrafter"/>
</dbReference>
<feature type="domain" description="PPM-type phosphatase" evidence="4">
    <location>
        <begin position="430"/>
        <end position="651"/>
    </location>
</feature>
<dbReference type="STRING" id="1513793.SAMN06296036_10439"/>
<feature type="transmembrane region" description="Helical" evidence="2">
    <location>
        <begin position="187"/>
        <end position="207"/>
    </location>
</feature>
<dbReference type="AlphaFoldDB" id="A0A1Y6BCY7"/>
<gene>
    <name evidence="5" type="ORF">SAMN06296036_10439</name>
</gene>
<feature type="transmembrane region" description="Helical" evidence="2">
    <location>
        <begin position="285"/>
        <end position="305"/>
    </location>
</feature>
<keyword evidence="2" id="KW-1133">Transmembrane helix</keyword>
<name>A0A1Y6BCY7_9BACT</name>
<keyword evidence="2" id="KW-0472">Membrane</keyword>
<evidence type="ECO:0000313" key="6">
    <source>
        <dbReference type="Proteomes" id="UP000192907"/>
    </source>
</evidence>
<evidence type="ECO:0000256" key="1">
    <source>
        <dbReference type="ARBA" id="ARBA00022801"/>
    </source>
</evidence>
<keyword evidence="1" id="KW-0378">Hydrolase</keyword>
<evidence type="ECO:0000256" key="2">
    <source>
        <dbReference type="SAM" id="Phobius"/>
    </source>
</evidence>
<dbReference type="Pfam" id="PF07695">
    <property type="entry name" value="7TMR-DISM_7TM"/>
    <property type="match status" value="1"/>
</dbReference>
<evidence type="ECO:0000256" key="3">
    <source>
        <dbReference type="SAM" id="SignalP"/>
    </source>
</evidence>
<feature type="chain" id="PRO_5012170164" evidence="3">
    <location>
        <begin position="23"/>
        <end position="665"/>
    </location>
</feature>
<feature type="transmembrane region" description="Helical" evidence="2">
    <location>
        <begin position="340"/>
        <end position="361"/>
    </location>
</feature>
<dbReference type="EMBL" id="FWZT01000004">
    <property type="protein sequence ID" value="SMF05077.1"/>
    <property type="molecule type" value="Genomic_DNA"/>
</dbReference>
<dbReference type="PANTHER" id="PTHR43156:SF2">
    <property type="entry name" value="STAGE II SPORULATION PROTEIN E"/>
    <property type="match status" value="1"/>
</dbReference>
<feature type="transmembrane region" description="Helical" evidence="2">
    <location>
        <begin position="373"/>
        <end position="390"/>
    </location>
</feature>
<feature type="signal peptide" evidence="3">
    <location>
        <begin position="1"/>
        <end position="22"/>
    </location>
</feature>
<protein>
    <submittedName>
        <fullName evidence="5">Serine phosphatase RsbU, regulator of sigma subunit</fullName>
    </submittedName>
</protein>
<dbReference type="InterPro" id="IPR036457">
    <property type="entry name" value="PPM-type-like_dom_sf"/>
</dbReference>
<organism evidence="5 6">
    <name type="scientific">Pseudobacteriovorax antillogorgiicola</name>
    <dbReference type="NCBI Taxonomy" id="1513793"/>
    <lineage>
        <taxon>Bacteria</taxon>
        <taxon>Pseudomonadati</taxon>
        <taxon>Bdellovibrionota</taxon>
        <taxon>Oligoflexia</taxon>
        <taxon>Oligoflexales</taxon>
        <taxon>Pseudobacteriovoracaceae</taxon>
        <taxon>Pseudobacteriovorax</taxon>
    </lineage>
</organism>
<dbReference type="SMART" id="SM00331">
    <property type="entry name" value="PP2C_SIG"/>
    <property type="match status" value="1"/>
</dbReference>
<accession>A0A1Y6BCY7</accession>
<dbReference type="Proteomes" id="UP000192907">
    <property type="component" value="Unassembled WGS sequence"/>
</dbReference>